<dbReference type="Proteomes" id="UP000219331">
    <property type="component" value="Unassembled WGS sequence"/>
</dbReference>
<dbReference type="OrthoDB" id="9803628at2"/>
<evidence type="ECO:0000256" key="1">
    <source>
        <dbReference type="ARBA" id="ARBA00006484"/>
    </source>
</evidence>
<dbReference type="PANTHER" id="PTHR42760:SF115">
    <property type="entry name" value="3-OXOACYL-[ACYL-CARRIER-PROTEIN] REDUCTASE FABG"/>
    <property type="match status" value="1"/>
</dbReference>
<dbReference type="SUPFAM" id="SSF51735">
    <property type="entry name" value="NAD(P)-binding Rossmann-fold domains"/>
    <property type="match status" value="1"/>
</dbReference>
<dbReference type="RefSeq" id="WP_097173685.1">
    <property type="nucleotide sequence ID" value="NZ_OBML01000001.1"/>
</dbReference>
<dbReference type="AlphaFoldDB" id="A0A285R675"/>
<dbReference type="STRING" id="538381.GCA_001696535_01384"/>
<proteinExistence type="inferred from homology"/>
<dbReference type="InterPro" id="IPR036291">
    <property type="entry name" value="NAD(P)-bd_dom_sf"/>
</dbReference>
<evidence type="ECO:0000259" key="3">
    <source>
        <dbReference type="SMART" id="SM00822"/>
    </source>
</evidence>
<dbReference type="InterPro" id="IPR002347">
    <property type="entry name" value="SDR_fam"/>
</dbReference>
<evidence type="ECO:0000313" key="4">
    <source>
        <dbReference type="EMBL" id="SOB89615.1"/>
    </source>
</evidence>
<dbReference type="Gene3D" id="3.40.50.720">
    <property type="entry name" value="NAD(P)-binding Rossmann-like Domain"/>
    <property type="match status" value="1"/>
</dbReference>
<dbReference type="CDD" id="cd05233">
    <property type="entry name" value="SDR_c"/>
    <property type="match status" value="1"/>
</dbReference>
<comment type="similarity">
    <text evidence="1">Belongs to the short-chain dehydrogenases/reductases (SDR) family.</text>
</comment>
<feature type="domain" description="Ketoreductase" evidence="3">
    <location>
        <begin position="8"/>
        <end position="141"/>
    </location>
</feature>
<evidence type="ECO:0000313" key="5">
    <source>
        <dbReference type="Proteomes" id="UP000219331"/>
    </source>
</evidence>
<dbReference type="PANTHER" id="PTHR42760">
    <property type="entry name" value="SHORT-CHAIN DEHYDROGENASES/REDUCTASES FAMILY MEMBER"/>
    <property type="match status" value="1"/>
</dbReference>
<dbReference type="PRINTS" id="PR00081">
    <property type="entry name" value="GDHRDH"/>
</dbReference>
<organism evidence="4 5">
    <name type="scientific">Stappia indica</name>
    <dbReference type="NCBI Taxonomy" id="538381"/>
    <lineage>
        <taxon>Bacteria</taxon>
        <taxon>Pseudomonadati</taxon>
        <taxon>Pseudomonadota</taxon>
        <taxon>Alphaproteobacteria</taxon>
        <taxon>Hyphomicrobiales</taxon>
        <taxon>Stappiaceae</taxon>
        <taxon>Stappia</taxon>
    </lineage>
</organism>
<name>A0A285R675_9HYPH</name>
<reference evidence="4 5" key="1">
    <citation type="submission" date="2017-08" db="EMBL/GenBank/DDBJ databases">
        <authorList>
            <person name="de Groot N.N."/>
        </authorList>
    </citation>
    <scope>NUCLEOTIDE SEQUENCE [LARGE SCALE GENOMIC DNA]</scope>
    <source>
        <strain evidence="4 5">USBA 352</strain>
    </source>
</reference>
<dbReference type="Pfam" id="PF13561">
    <property type="entry name" value="adh_short_C2"/>
    <property type="match status" value="1"/>
</dbReference>
<accession>A0A285R675</accession>
<keyword evidence="5" id="KW-1185">Reference proteome</keyword>
<sequence length="259" mass="26929">MYASFDGKTAIVTGGASGIGLACLQVLAQEGARVVCLDKSLPDAAALPKGTRFAEIDVCDRAAMEELAGTLAGEGLAADYLVNCAGIVQSPHRPAELTSEVFRRVLSVDLEGTFNACAVFGTQMAERRAGSIVNIASVAGMRSMPLHSYSPAKAGVISLTECLAAEWGRAGVRVNTISPGYTLTAALQSQIDLGNRDPKRLADNTCLGEIIRPDDIASAVVFLLSEKASMITGINLPVDAGWLAAGSWHTFGGVRDSAS</sequence>
<gene>
    <name evidence="4" type="ORF">SAMN05421512_101305</name>
</gene>
<dbReference type="GO" id="GO:0016616">
    <property type="term" value="F:oxidoreductase activity, acting on the CH-OH group of donors, NAD or NADP as acceptor"/>
    <property type="evidence" value="ECO:0007669"/>
    <property type="project" value="UniProtKB-ARBA"/>
</dbReference>
<dbReference type="SMART" id="SM00822">
    <property type="entry name" value="PKS_KR"/>
    <property type="match status" value="1"/>
</dbReference>
<evidence type="ECO:0000256" key="2">
    <source>
        <dbReference type="ARBA" id="ARBA00023002"/>
    </source>
</evidence>
<dbReference type="EMBL" id="OBML01000001">
    <property type="protein sequence ID" value="SOB89615.1"/>
    <property type="molecule type" value="Genomic_DNA"/>
</dbReference>
<keyword evidence="2" id="KW-0560">Oxidoreductase</keyword>
<dbReference type="InterPro" id="IPR057326">
    <property type="entry name" value="KR_dom"/>
</dbReference>
<dbReference type="PRINTS" id="PR00080">
    <property type="entry name" value="SDRFAMILY"/>
</dbReference>
<dbReference type="FunFam" id="3.40.50.720:FF:000084">
    <property type="entry name" value="Short-chain dehydrogenase reductase"/>
    <property type="match status" value="1"/>
</dbReference>
<protein>
    <submittedName>
        <fullName evidence="4">NAD(P)-dependent dehydrogenase, short-chain alcohol dehydrogenase family</fullName>
    </submittedName>
</protein>